<dbReference type="EC" id="2.7.7.-" evidence="8"/>
<dbReference type="HAMAP" id="MF_00692">
    <property type="entry name" value="SelO"/>
    <property type="match status" value="1"/>
</dbReference>
<feature type="binding site" evidence="8">
    <location>
        <position position="238"/>
    </location>
    <ligand>
        <name>ATP</name>
        <dbReference type="ChEBI" id="CHEBI:30616"/>
    </ligand>
</feature>
<evidence type="ECO:0000313" key="9">
    <source>
        <dbReference type="EMBL" id="MDR7355960.1"/>
    </source>
</evidence>
<feature type="binding site" evidence="8">
    <location>
        <position position="165"/>
    </location>
    <ligand>
        <name>ATP</name>
        <dbReference type="ChEBI" id="CHEBI:30616"/>
    </ligand>
</feature>
<dbReference type="PANTHER" id="PTHR32057">
    <property type="entry name" value="PROTEIN ADENYLYLTRANSFERASE SELO, MITOCHONDRIAL"/>
    <property type="match status" value="1"/>
</dbReference>
<keyword evidence="2 8" id="KW-0808">Transferase</keyword>
<comment type="catalytic activity">
    <reaction evidence="8">
        <text>L-seryl-[protein] + UTP = O-(5'-uridylyl)-L-seryl-[protein] + diphosphate</text>
        <dbReference type="Rhea" id="RHEA:64604"/>
        <dbReference type="Rhea" id="RHEA-COMP:9863"/>
        <dbReference type="Rhea" id="RHEA-COMP:16635"/>
        <dbReference type="ChEBI" id="CHEBI:29999"/>
        <dbReference type="ChEBI" id="CHEBI:33019"/>
        <dbReference type="ChEBI" id="CHEBI:46398"/>
        <dbReference type="ChEBI" id="CHEBI:156051"/>
    </reaction>
</comment>
<keyword evidence="3 8" id="KW-0548">Nucleotidyltransferase</keyword>
<evidence type="ECO:0000256" key="7">
    <source>
        <dbReference type="ARBA" id="ARBA00022842"/>
    </source>
</evidence>
<reference evidence="9 10" key="1">
    <citation type="submission" date="2023-07" db="EMBL/GenBank/DDBJ databases">
        <title>Sequencing the genomes of 1000 actinobacteria strains.</title>
        <authorList>
            <person name="Klenk H.-P."/>
        </authorList>
    </citation>
    <scope>NUCLEOTIDE SEQUENCE [LARGE SCALE GENOMIC DNA]</scope>
    <source>
        <strain evidence="9 10">DSM 44508</strain>
    </source>
</reference>
<feature type="active site" description="Proton acceptor" evidence="8">
    <location>
        <position position="228"/>
    </location>
</feature>
<dbReference type="Pfam" id="PF02696">
    <property type="entry name" value="SelO"/>
    <property type="match status" value="1"/>
</dbReference>
<name>A0ABU2BBG7_9CORY</name>
<feature type="binding site" evidence="8">
    <location>
        <position position="74"/>
    </location>
    <ligand>
        <name>ATP</name>
        <dbReference type="ChEBI" id="CHEBI:30616"/>
    </ligand>
</feature>
<evidence type="ECO:0000256" key="6">
    <source>
        <dbReference type="ARBA" id="ARBA00022840"/>
    </source>
</evidence>
<keyword evidence="7 8" id="KW-0460">Magnesium</keyword>
<dbReference type="EMBL" id="JAVDYF010000001">
    <property type="protein sequence ID" value="MDR7355960.1"/>
    <property type="molecule type" value="Genomic_DNA"/>
</dbReference>
<comment type="caution">
    <text evidence="9">The sequence shown here is derived from an EMBL/GenBank/DDBJ whole genome shotgun (WGS) entry which is preliminary data.</text>
</comment>
<comment type="similarity">
    <text evidence="1 8">Belongs to the SELO family.</text>
</comment>
<feature type="binding site" evidence="8">
    <location>
        <position position="107"/>
    </location>
    <ligand>
        <name>ATP</name>
        <dbReference type="ChEBI" id="CHEBI:30616"/>
    </ligand>
</feature>
<comment type="catalytic activity">
    <reaction evidence="8">
        <text>L-seryl-[protein] + ATP = 3-O-(5'-adenylyl)-L-seryl-[protein] + diphosphate</text>
        <dbReference type="Rhea" id="RHEA:58120"/>
        <dbReference type="Rhea" id="RHEA-COMP:9863"/>
        <dbReference type="Rhea" id="RHEA-COMP:15073"/>
        <dbReference type="ChEBI" id="CHEBI:29999"/>
        <dbReference type="ChEBI" id="CHEBI:30616"/>
        <dbReference type="ChEBI" id="CHEBI:33019"/>
        <dbReference type="ChEBI" id="CHEBI:142516"/>
        <dbReference type="EC" id="2.7.7.108"/>
    </reaction>
</comment>
<keyword evidence="5 8" id="KW-0547">Nucleotide-binding</keyword>
<dbReference type="RefSeq" id="WP_277103576.1">
    <property type="nucleotide sequence ID" value="NZ_BAAAJS010000069.1"/>
</dbReference>
<feature type="binding site" evidence="8">
    <location>
        <position position="75"/>
    </location>
    <ligand>
        <name>ATP</name>
        <dbReference type="ChEBI" id="CHEBI:30616"/>
    </ligand>
</feature>
<dbReference type="PANTHER" id="PTHR32057:SF14">
    <property type="entry name" value="PROTEIN ADENYLYLTRANSFERASE SELO, MITOCHONDRIAL"/>
    <property type="match status" value="1"/>
</dbReference>
<dbReference type="InterPro" id="IPR003846">
    <property type="entry name" value="SelO"/>
</dbReference>
<comment type="cofactor">
    <cofactor evidence="8">
        <name>Mg(2+)</name>
        <dbReference type="ChEBI" id="CHEBI:18420"/>
    </cofactor>
    <cofactor evidence="8">
        <name>Mn(2+)</name>
        <dbReference type="ChEBI" id="CHEBI:29035"/>
    </cofactor>
</comment>
<keyword evidence="4 8" id="KW-0479">Metal-binding</keyword>
<dbReference type="Proteomes" id="UP001183619">
    <property type="component" value="Unassembled WGS sequence"/>
</dbReference>
<keyword evidence="10" id="KW-1185">Reference proteome</keyword>
<comment type="catalytic activity">
    <reaction evidence="8">
        <text>L-histidyl-[protein] + UTP = N(tele)-(5'-uridylyl)-L-histidyl-[protein] + diphosphate</text>
        <dbReference type="Rhea" id="RHEA:83891"/>
        <dbReference type="Rhea" id="RHEA-COMP:9745"/>
        <dbReference type="Rhea" id="RHEA-COMP:20239"/>
        <dbReference type="ChEBI" id="CHEBI:29979"/>
        <dbReference type="ChEBI" id="CHEBI:33019"/>
        <dbReference type="ChEBI" id="CHEBI:46398"/>
        <dbReference type="ChEBI" id="CHEBI:233474"/>
    </reaction>
</comment>
<keyword evidence="8" id="KW-0464">Manganese</keyword>
<feature type="binding site" evidence="8">
    <location>
        <position position="229"/>
    </location>
    <ligand>
        <name>Mg(2+)</name>
        <dbReference type="ChEBI" id="CHEBI:18420"/>
    </ligand>
</feature>
<protein>
    <recommendedName>
        <fullName evidence="8">Protein nucleotidyltransferase YdiU</fullName>
        <ecNumber evidence="8">2.7.7.-</ecNumber>
    </recommendedName>
    <alternativeName>
        <fullName evidence="8">Protein adenylyltransferase YdiU</fullName>
        <ecNumber evidence="8">2.7.7.108</ecNumber>
    </alternativeName>
    <alternativeName>
        <fullName evidence="8">Protein uridylyltransferase YdiU</fullName>
        <ecNumber evidence="8">2.7.7.-</ecNumber>
    </alternativeName>
</protein>
<evidence type="ECO:0000313" key="10">
    <source>
        <dbReference type="Proteomes" id="UP001183619"/>
    </source>
</evidence>
<comment type="catalytic activity">
    <reaction evidence="8">
        <text>L-tyrosyl-[protein] + ATP = O-(5'-adenylyl)-L-tyrosyl-[protein] + diphosphate</text>
        <dbReference type="Rhea" id="RHEA:54288"/>
        <dbReference type="Rhea" id="RHEA-COMP:10136"/>
        <dbReference type="Rhea" id="RHEA-COMP:13846"/>
        <dbReference type="ChEBI" id="CHEBI:30616"/>
        <dbReference type="ChEBI" id="CHEBI:33019"/>
        <dbReference type="ChEBI" id="CHEBI:46858"/>
        <dbReference type="ChEBI" id="CHEBI:83624"/>
        <dbReference type="EC" id="2.7.7.108"/>
    </reaction>
</comment>
<evidence type="ECO:0000256" key="8">
    <source>
        <dbReference type="HAMAP-Rule" id="MF_00692"/>
    </source>
</evidence>
<accession>A0ABU2BBG7</accession>
<feature type="binding site" evidence="8">
    <location>
        <position position="108"/>
    </location>
    <ligand>
        <name>ATP</name>
        <dbReference type="ChEBI" id="CHEBI:30616"/>
    </ligand>
</feature>
<gene>
    <name evidence="8" type="primary">ydiU</name>
    <name evidence="8" type="synonym">selO</name>
    <name evidence="9" type="ORF">J2S37_002498</name>
</gene>
<evidence type="ECO:0000256" key="3">
    <source>
        <dbReference type="ARBA" id="ARBA00022695"/>
    </source>
</evidence>
<keyword evidence="6 8" id="KW-0067">ATP-binding</keyword>
<organism evidence="9 10">
    <name type="scientific">Corynebacterium felinum</name>
    <dbReference type="NCBI Taxonomy" id="131318"/>
    <lineage>
        <taxon>Bacteria</taxon>
        <taxon>Bacillati</taxon>
        <taxon>Actinomycetota</taxon>
        <taxon>Actinomycetes</taxon>
        <taxon>Mycobacteriales</taxon>
        <taxon>Corynebacteriaceae</taxon>
        <taxon>Corynebacterium</taxon>
    </lineage>
</organism>
<evidence type="ECO:0000256" key="1">
    <source>
        <dbReference type="ARBA" id="ARBA00009747"/>
    </source>
</evidence>
<comment type="catalytic activity">
    <reaction evidence="8">
        <text>L-threonyl-[protein] + ATP = 3-O-(5'-adenylyl)-L-threonyl-[protein] + diphosphate</text>
        <dbReference type="Rhea" id="RHEA:54292"/>
        <dbReference type="Rhea" id="RHEA-COMP:11060"/>
        <dbReference type="Rhea" id="RHEA-COMP:13847"/>
        <dbReference type="ChEBI" id="CHEBI:30013"/>
        <dbReference type="ChEBI" id="CHEBI:30616"/>
        <dbReference type="ChEBI" id="CHEBI:33019"/>
        <dbReference type="ChEBI" id="CHEBI:138113"/>
        <dbReference type="EC" id="2.7.7.108"/>
    </reaction>
</comment>
<feature type="binding site" evidence="8">
    <location>
        <position position="158"/>
    </location>
    <ligand>
        <name>ATP</name>
        <dbReference type="ChEBI" id="CHEBI:30616"/>
    </ligand>
</feature>
<evidence type="ECO:0000256" key="4">
    <source>
        <dbReference type="ARBA" id="ARBA00022723"/>
    </source>
</evidence>
<evidence type="ECO:0000256" key="5">
    <source>
        <dbReference type="ARBA" id="ARBA00022741"/>
    </source>
</evidence>
<evidence type="ECO:0000256" key="2">
    <source>
        <dbReference type="ARBA" id="ARBA00022679"/>
    </source>
</evidence>
<sequence>MKRESEFATHLPFLCQHWSPAQFPELREEFFATDVASDLRLTPGQVADFLSQPGWAMAYSGHQFGQFLPMLGDGRALLAAEVTHTDGTLIDVHLKGSGRTPFSRGGDGKAPLAPMWREVIYSLALHHLQIPTTRALAVYSTGEKIQRQLPENGAVLVRTAASHIRVGTFQFAARQGEDNVRALCDYAIARHYPGLNYQEFFQAVVRAQMRTVAQWMRFGFVHGVMNTDNTTISGETIDFGPCAFTDTYNPQAVFSSIDTQGRYQFGNQPAIVGWNLARLAECLLPLIGMEFAQKEMNNFGANYHDVWMDELAQALGISHADPALSAEVSSDWIAFLHHSQLDITTSMRALSENKEVNAGAFALEFDAWRLRWESLNPNKELMRGINPVYIPRNHMVEHALEQYVRHQDRDLLDQLIKVVCNPYQRNPNWVEFEQPTPEEFGPHRTFCGT</sequence>
<feature type="binding site" evidence="8">
    <location>
        <position position="72"/>
    </location>
    <ligand>
        <name>ATP</name>
        <dbReference type="ChEBI" id="CHEBI:30616"/>
    </ligand>
</feature>
<proteinExistence type="inferred from homology"/>
<comment type="function">
    <text evidence="8">Nucleotidyltransferase involved in the post-translational modification of proteins. It can catalyze the addition of adenosine monophosphate (AMP) or uridine monophosphate (UMP) to a protein, resulting in modifications known as AMPylation and UMPylation.</text>
</comment>
<feature type="binding site" evidence="8">
    <location>
        <position position="95"/>
    </location>
    <ligand>
        <name>ATP</name>
        <dbReference type="ChEBI" id="CHEBI:30616"/>
    </ligand>
</feature>
<comment type="catalytic activity">
    <reaction evidence="8">
        <text>L-tyrosyl-[protein] + UTP = O-(5'-uridylyl)-L-tyrosyl-[protein] + diphosphate</text>
        <dbReference type="Rhea" id="RHEA:83887"/>
        <dbReference type="Rhea" id="RHEA-COMP:10136"/>
        <dbReference type="Rhea" id="RHEA-COMP:20238"/>
        <dbReference type="ChEBI" id="CHEBI:33019"/>
        <dbReference type="ChEBI" id="CHEBI:46398"/>
        <dbReference type="ChEBI" id="CHEBI:46858"/>
        <dbReference type="ChEBI" id="CHEBI:90602"/>
    </reaction>
</comment>
<dbReference type="EC" id="2.7.7.108" evidence="8"/>
<feature type="binding site" evidence="8">
    <location>
        <position position="238"/>
    </location>
    <ligand>
        <name>Mg(2+)</name>
        <dbReference type="ChEBI" id="CHEBI:18420"/>
    </ligand>
</feature>